<keyword evidence="3" id="KW-1185">Reference proteome</keyword>
<evidence type="ECO:0000313" key="2">
    <source>
        <dbReference type="EMBL" id="MDV2081177.1"/>
    </source>
</evidence>
<dbReference type="Proteomes" id="UP001269819">
    <property type="component" value="Unassembled WGS sequence"/>
</dbReference>
<dbReference type="PROSITE" id="PS50276">
    <property type="entry name" value="PANCREATIC_HORMONE_2"/>
    <property type="match status" value="1"/>
</dbReference>
<feature type="region of interest" description="Disordered" evidence="1">
    <location>
        <begin position="24"/>
        <end position="48"/>
    </location>
</feature>
<proteinExistence type="predicted"/>
<protein>
    <submittedName>
        <fullName evidence="2">Uncharacterized protein</fullName>
    </submittedName>
</protein>
<sequence>MKLIVLLAAVLIVGLLFLQQLDNEPSPPENVVGNNPATPEAPRVPTNPEELKTFENDINQFMDDAAKKRMEQVE</sequence>
<evidence type="ECO:0000256" key="1">
    <source>
        <dbReference type="SAM" id="MobiDB-lite"/>
    </source>
</evidence>
<dbReference type="RefSeq" id="WP_316975463.1">
    <property type="nucleotide sequence ID" value="NZ_JAWIIJ010000028.1"/>
</dbReference>
<gene>
    <name evidence="2" type="ORF">RYS15_20995</name>
</gene>
<reference evidence="2 3" key="1">
    <citation type="submission" date="2023-10" db="EMBL/GenBank/DDBJ databases">
        <title>Characteristics and mechanism of a salt-tolerant marine origin heterotrophic nitrifying- aerobic denitrifying bacteria Marinobacter xestospongiae HN1.</title>
        <authorList>
            <person name="Qi R."/>
        </authorList>
    </citation>
    <scope>NUCLEOTIDE SEQUENCE [LARGE SCALE GENOMIC DNA]</scope>
    <source>
        <strain evidence="2 3">HN1</strain>
    </source>
</reference>
<evidence type="ECO:0000313" key="3">
    <source>
        <dbReference type="Proteomes" id="UP001269819"/>
    </source>
</evidence>
<comment type="caution">
    <text evidence="2">The sequence shown here is derived from an EMBL/GenBank/DDBJ whole genome shotgun (WGS) entry which is preliminary data.</text>
</comment>
<dbReference type="EMBL" id="JAWIIJ010000028">
    <property type="protein sequence ID" value="MDV2081177.1"/>
    <property type="molecule type" value="Genomic_DNA"/>
</dbReference>
<name>A0ABU3W3S4_9GAMM</name>
<organism evidence="2 3">
    <name type="scientific">Marinobacter xestospongiae</name>
    <dbReference type="NCBI Taxonomy" id="994319"/>
    <lineage>
        <taxon>Bacteria</taxon>
        <taxon>Pseudomonadati</taxon>
        <taxon>Pseudomonadota</taxon>
        <taxon>Gammaproteobacteria</taxon>
        <taxon>Pseudomonadales</taxon>
        <taxon>Marinobacteraceae</taxon>
        <taxon>Marinobacter</taxon>
    </lineage>
</organism>
<accession>A0ABU3W3S4</accession>